<gene>
    <name evidence="3" type="ORF">KC19_5G009700</name>
</gene>
<feature type="chain" id="PRO_5035838465" evidence="2">
    <location>
        <begin position="31"/>
        <end position="409"/>
    </location>
</feature>
<feature type="region of interest" description="Disordered" evidence="1">
    <location>
        <begin position="151"/>
        <end position="230"/>
    </location>
</feature>
<feature type="signal peptide" evidence="2">
    <location>
        <begin position="1"/>
        <end position="30"/>
    </location>
</feature>
<evidence type="ECO:0000256" key="1">
    <source>
        <dbReference type="SAM" id="MobiDB-lite"/>
    </source>
</evidence>
<reference evidence="3" key="1">
    <citation type="submission" date="2020-06" db="EMBL/GenBank/DDBJ databases">
        <title>WGS assembly of Ceratodon purpureus strain R40.</title>
        <authorList>
            <person name="Carey S.B."/>
            <person name="Jenkins J."/>
            <person name="Shu S."/>
            <person name="Lovell J.T."/>
            <person name="Sreedasyam A."/>
            <person name="Maumus F."/>
            <person name="Tiley G.P."/>
            <person name="Fernandez-Pozo N."/>
            <person name="Barry K."/>
            <person name="Chen C."/>
            <person name="Wang M."/>
            <person name="Lipzen A."/>
            <person name="Daum C."/>
            <person name="Saski C.A."/>
            <person name="Payton A.C."/>
            <person name="Mcbreen J.C."/>
            <person name="Conrad R.E."/>
            <person name="Kollar L.M."/>
            <person name="Olsson S."/>
            <person name="Huttunen S."/>
            <person name="Landis J.B."/>
            <person name="Wickett N.J."/>
            <person name="Johnson M.G."/>
            <person name="Rensing S.A."/>
            <person name="Grimwood J."/>
            <person name="Schmutz J."/>
            <person name="Mcdaniel S.F."/>
        </authorList>
    </citation>
    <scope>NUCLEOTIDE SEQUENCE</scope>
    <source>
        <strain evidence="3">R40</strain>
    </source>
</reference>
<dbReference type="Proteomes" id="UP000822688">
    <property type="component" value="Chromosome 5"/>
</dbReference>
<sequence length="409" mass="45051">MAMAALKAGRVFVAAMLVILWCSSSSMVDAFEKEAKPNNYPNFEFHESPVQDSAQVKPHEFATSFGSQFSEESGVAELGNEYHEDKPNNYPGFKFTATPGYGEAHEESKEIAHDQFAQQHHGHGQKGRLYGESFYNARDGYVYDAHQENRGDAEFESTPTSRESFYSTDMPVYRGSDERNRYPSSYDLINARNQEKDSAPVDESSFSSSETVRFGDSKTADERGSNTVVHPGLGGSSRFYTPASDPDFAFRFAKPENSEAAPVFSQLSFDDSATHGTTSPALAKKENSLASGGHGCANMYWAEHTKEWPSFFTINTQVAQAFGLRAGDIYGTTTLLQALYDNRSDGYSQLLSHGTAALMNSYAMSNYGLRHDAVIDQFLSALSSRTTAGVQAQKFFNANHAYGPNECLN</sequence>
<evidence type="ECO:0000256" key="2">
    <source>
        <dbReference type="SAM" id="SignalP"/>
    </source>
</evidence>
<dbReference type="InterPro" id="IPR039923">
    <property type="entry name" value="Protodermal_1"/>
</dbReference>
<keyword evidence="4" id="KW-1185">Reference proteome</keyword>
<name>A0A8T0HXZ4_CERPU</name>
<dbReference type="PANTHER" id="PTHR33210:SF18">
    <property type="entry name" value="PROTODERMAL FACTOR 1"/>
    <property type="match status" value="1"/>
</dbReference>
<organism evidence="3 4">
    <name type="scientific">Ceratodon purpureus</name>
    <name type="common">Fire moss</name>
    <name type="synonym">Dicranum purpureum</name>
    <dbReference type="NCBI Taxonomy" id="3225"/>
    <lineage>
        <taxon>Eukaryota</taxon>
        <taxon>Viridiplantae</taxon>
        <taxon>Streptophyta</taxon>
        <taxon>Embryophyta</taxon>
        <taxon>Bryophyta</taxon>
        <taxon>Bryophytina</taxon>
        <taxon>Bryopsida</taxon>
        <taxon>Dicranidae</taxon>
        <taxon>Pseudoditrichales</taxon>
        <taxon>Ditrichaceae</taxon>
        <taxon>Ceratodon</taxon>
    </lineage>
</organism>
<protein>
    <submittedName>
        <fullName evidence="3">Uncharacterized protein</fullName>
    </submittedName>
</protein>
<feature type="compositionally biased region" description="Polar residues" evidence="1">
    <location>
        <begin position="157"/>
        <end position="167"/>
    </location>
</feature>
<dbReference type="EMBL" id="CM026425">
    <property type="protein sequence ID" value="KAG0575515.1"/>
    <property type="molecule type" value="Genomic_DNA"/>
</dbReference>
<accession>A0A8T0HXZ4</accession>
<evidence type="ECO:0000313" key="3">
    <source>
        <dbReference type="EMBL" id="KAG0575515.1"/>
    </source>
</evidence>
<proteinExistence type="predicted"/>
<feature type="compositionally biased region" description="Basic and acidic residues" evidence="1">
    <location>
        <begin position="213"/>
        <end position="224"/>
    </location>
</feature>
<dbReference type="PANTHER" id="PTHR33210">
    <property type="entry name" value="PROTODERMAL FACTOR 1"/>
    <property type="match status" value="1"/>
</dbReference>
<keyword evidence="2" id="KW-0732">Signal</keyword>
<comment type="caution">
    <text evidence="3">The sequence shown here is derived from an EMBL/GenBank/DDBJ whole genome shotgun (WGS) entry which is preliminary data.</text>
</comment>
<evidence type="ECO:0000313" key="4">
    <source>
        <dbReference type="Proteomes" id="UP000822688"/>
    </source>
</evidence>
<dbReference type="AlphaFoldDB" id="A0A8T0HXZ4"/>